<keyword evidence="5" id="KW-1185">Reference proteome</keyword>
<dbReference type="Gene3D" id="3.40.630.40">
    <property type="entry name" value="Zn-dependent exopeptidases"/>
    <property type="match status" value="1"/>
</dbReference>
<protein>
    <submittedName>
        <fullName evidence="4">N-acetylmuramoyl-L-alanine amidase</fullName>
    </submittedName>
</protein>
<dbReference type="PANTHER" id="PTHR30404">
    <property type="entry name" value="N-ACETYLMURAMOYL-L-ALANINE AMIDASE"/>
    <property type="match status" value="1"/>
</dbReference>
<accession>A0A4R7ZIJ3</accession>
<dbReference type="Pfam" id="PF01520">
    <property type="entry name" value="Amidase_3"/>
    <property type="match status" value="1"/>
</dbReference>
<keyword evidence="1" id="KW-0378">Hydrolase</keyword>
<evidence type="ECO:0000313" key="5">
    <source>
        <dbReference type="Proteomes" id="UP000294743"/>
    </source>
</evidence>
<keyword evidence="2" id="KW-1133">Transmembrane helix</keyword>
<dbReference type="AlphaFoldDB" id="A0A4R7ZIJ3"/>
<dbReference type="InterPro" id="IPR050695">
    <property type="entry name" value="N-acetylmuramoyl_amidase_3"/>
</dbReference>
<evidence type="ECO:0000259" key="3">
    <source>
        <dbReference type="Pfam" id="PF01520"/>
    </source>
</evidence>
<comment type="caution">
    <text evidence="4">The sequence shown here is derived from an EMBL/GenBank/DDBJ whole genome shotgun (WGS) entry which is preliminary data.</text>
</comment>
<evidence type="ECO:0000313" key="4">
    <source>
        <dbReference type="EMBL" id="TDW16936.1"/>
    </source>
</evidence>
<dbReference type="RefSeq" id="WP_134169540.1">
    <property type="nucleotide sequence ID" value="NZ_SODD01000018.1"/>
</dbReference>
<feature type="domain" description="MurNAc-LAA" evidence="3">
    <location>
        <begin position="219"/>
        <end position="427"/>
    </location>
</feature>
<evidence type="ECO:0000256" key="1">
    <source>
        <dbReference type="ARBA" id="ARBA00022801"/>
    </source>
</evidence>
<proteinExistence type="predicted"/>
<dbReference type="GO" id="GO:0030288">
    <property type="term" value="C:outer membrane-bounded periplasmic space"/>
    <property type="evidence" value="ECO:0007669"/>
    <property type="project" value="TreeGrafter"/>
</dbReference>
<dbReference type="EMBL" id="SODD01000018">
    <property type="protein sequence ID" value="TDW16936.1"/>
    <property type="molecule type" value="Genomic_DNA"/>
</dbReference>
<dbReference type="PANTHER" id="PTHR30404:SF0">
    <property type="entry name" value="N-ACETYLMURAMOYL-L-ALANINE AMIDASE AMIC"/>
    <property type="match status" value="1"/>
</dbReference>
<keyword evidence="2" id="KW-0472">Membrane</keyword>
<reference evidence="4 5" key="1">
    <citation type="submission" date="2019-03" db="EMBL/GenBank/DDBJ databases">
        <title>Genomic Encyclopedia of Type Strains, Phase IV (KMG-IV): sequencing the most valuable type-strain genomes for metagenomic binning, comparative biology and taxonomic classification.</title>
        <authorList>
            <person name="Goeker M."/>
        </authorList>
    </citation>
    <scope>NUCLEOTIDE SEQUENCE [LARGE SCALE GENOMIC DNA]</scope>
    <source>
        <strain evidence="4 5">DSM 28867</strain>
    </source>
</reference>
<evidence type="ECO:0000256" key="2">
    <source>
        <dbReference type="SAM" id="Phobius"/>
    </source>
</evidence>
<dbReference type="GO" id="GO:0009253">
    <property type="term" value="P:peptidoglycan catabolic process"/>
    <property type="evidence" value="ECO:0007669"/>
    <property type="project" value="InterPro"/>
</dbReference>
<feature type="transmembrane region" description="Helical" evidence="2">
    <location>
        <begin position="12"/>
        <end position="34"/>
    </location>
</feature>
<sequence>MSYAPRRRKLNYKVVIPLLVLLVFIAYLGFHLAFGNTKETHENYTICDFSGEKTVETIHHEMKDDFTVADYTFYGESLALFKNAYTGEVSDPLSSMTVKLKNLCTGEETPYVLDKGLDRKVLLTNLSDGIYEIYVSENLTDKRVVFDGDVDDSITTITRNGKNKKVRVFTDQNILKDYDVKLKKNYLFLEISETKLKKDAYDVAIDPAGLDSSFTNGVVSNGNEGNGLVEAKEMYDAALSLKEKLESKGLKVLILRNDSDVTDTYGRDGRIAKAYNAGAKYYFRLAFDVDVSSDTTGFNILYSGHASNMFAARIGYDFHQKTGLKGCTIYMKTTDEVGVIQAALINGLLDDRQVYDSDLWLRETGGRATQAGLYSENTKKGTASFAYNNPYGMNALNIYFGFVSNRDDANTWKQQKEQIITSLADSISTYLQLED</sequence>
<dbReference type="OrthoDB" id="1769210at2"/>
<gene>
    <name evidence="4" type="ORF">EDD63_1183</name>
</gene>
<dbReference type="GO" id="GO:0008745">
    <property type="term" value="F:N-acetylmuramoyl-L-alanine amidase activity"/>
    <property type="evidence" value="ECO:0007669"/>
    <property type="project" value="InterPro"/>
</dbReference>
<organism evidence="4 5">
    <name type="scientific">Breznakia blatticola</name>
    <dbReference type="NCBI Taxonomy" id="1754012"/>
    <lineage>
        <taxon>Bacteria</taxon>
        <taxon>Bacillati</taxon>
        <taxon>Bacillota</taxon>
        <taxon>Erysipelotrichia</taxon>
        <taxon>Erysipelotrichales</taxon>
        <taxon>Erysipelotrichaceae</taxon>
        <taxon>Breznakia</taxon>
    </lineage>
</organism>
<dbReference type="SUPFAM" id="SSF53187">
    <property type="entry name" value="Zn-dependent exopeptidases"/>
    <property type="match status" value="1"/>
</dbReference>
<dbReference type="Proteomes" id="UP000294743">
    <property type="component" value="Unassembled WGS sequence"/>
</dbReference>
<name>A0A4R7ZIJ3_9FIRM</name>
<keyword evidence="2" id="KW-0812">Transmembrane</keyword>
<dbReference type="InterPro" id="IPR002508">
    <property type="entry name" value="MurNAc-LAA_cat"/>
</dbReference>